<dbReference type="eggNOG" id="COG3949">
    <property type="taxonomic scope" value="Bacteria"/>
</dbReference>
<gene>
    <name evidence="2" type="ORF">CARG_03990</name>
</gene>
<dbReference type="InterPro" id="IPR038728">
    <property type="entry name" value="YkvI-like"/>
</dbReference>
<evidence type="ECO:0000313" key="2">
    <source>
        <dbReference type="EMBL" id="AGU14945.1"/>
    </source>
</evidence>
<dbReference type="PANTHER" id="PTHR37814:SF1">
    <property type="entry name" value="MEMBRANE PROTEIN"/>
    <property type="match status" value="1"/>
</dbReference>
<evidence type="ECO:0000313" key="3">
    <source>
        <dbReference type="Proteomes" id="UP000016943"/>
    </source>
</evidence>
<protein>
    <recommendedName>
        <fullName evidence="4">Membrane protein YkvI</fullName>
    </recommendedName>
</protein>
<organism evidence="2 3">
    <name type="scientific">Corynebacterium argentoratense DSM 44202</name>
    <dbReference type="NCBI Taxonomy" id="1348662"/>
    <lineage>
        <taxon>Bacteria</taxon>
        <taxon>Bacillati</taxon>
        <taxon>Actinomycetota</taxon>
        <taxon>Actinomycetes</taxon>
        <taxon>Mycobacteriales</taxon>
        <taxon>Corynebacteriaceae</taxon>
        <taxon>Corynebacterium</taxon>
    </lineage>
</organism>
<dbReference type="PANTHER" id="PTHR37814">
    <property type="entry name" value="CONSERVED MEMBRANE PROTEIN"/>
    <property type="match status" value="1"/>
</dbReference>
<feature type="transmembrane region" description="Helical" evidence="1">
    <location>
        <begin position="221"/>
        <end position="246"/>
    </location>
</feature>
<accession>U3GTZ1</accession>
<keyword evidence="3" id="KW-1185">Reference proteome</keyword>
<feature type="transmembrane region" description="Helical" evidence="1">
    <location>
        <begin position="43"/>
        <end position="66"/>
    </location>
</feature>
<dbReference type="RefSeq" id="WP_020976098.1">
    <property type="nucleotide sequence ID" value="NC_022198.1"/>
</dbReference>
<dbReference type="EMBL" id="CP006365">
    <property type="protein sequence ID" value="AGU14945.1"/>
    <property type="molecule type" value="Genomic_DNA"/>
</dbReference>
<dbReference type="GeneID" id="78249602"/>
<proteinExistence type="predicted"/>
<dbReference type="KEGG" id="caz:CARG_03990"/>
<feature type="transmembrane region" description="Helical" evidence="1">
    <location>
        <begin position="86"/>
        <end position="108"/>
    </location>
</feature>
<reference evidence="2 3" key="1">
    <citation type="journal article" date="2013" name="Genome Announc.">
        <title>Whole-Genome Sequence of the Clinical Strain Corynebacterium argentoratense DSM 44202, Isolated from a Human Throat Specimen.</title>
        <authorList>
            <person name="Bomholt C."/>
            <person name="Glaub A."/>
            <person name="Gravermann K."/>
            <person name="Albersmeier A."/>
            <person name="Brinkrolf K."/>
            <person name="Ruckert C."/>
            <person name="Tauch A."/>
        </authorList>
    </citation>
    <scope>NUCLEOTIDE SEQUENCE [LARGE SCALE GENOMIC DNA]</scope>
    <source>
        <strain evidence="2">DSM 44202</strain>
    </source>
</reference>
<evidence type="ECO:0008006" key="4">
    <source>
        <dbReference type="Google" id="ProtNLM"/>
    </source>
</evidence>
<dbReference type="STRING" id="1348662.CARG_03990"/>
<feature type="transmembrane region" description="Helical" evidence="1">
    <location>
        <begin position="194"/>
        <end position="214"/>
    </location>
</feature>
<keyword evidence="1" id="KW-1133">Transmembrane helix</keyword>
<feature type="transmembrane region" description="Helical" evidence="1">
    <location>
        <begin position="144"/>
        <end position="164"/>
    </location>
</feature>
<keyword evidence="1" id="KW-0472">Membrane</keyword>
<sequence length="449" mass="48312">MNTVVKRVLSISMAFVGLSVGAGFASGQEVLQFFVKFGMKGVLGALAVGVAMAFIGMIILQLGSYYQADGHNVVLDEMAHPITAKFLDFCVMLTIFSIGMVMFAGAGANFDQQFGWPSWTGSVLLLVLTLVLGRFDVDKVSQIIGAITPGIIILVLVAAVYSIMHAPSDLSALEPMAAEIQSTLPNYWISSLNYIGLSLMVVVSMSIVIGGYYLNPRIAGIGGLVGGAVFGALLFLSALILFLQVGDLGDADLPMLTLVSNIHPTLGLLMSIAIYGMIFNSALGMFFALTSRLTTGHPERFNKVFVITVLIGFAASFMGFKTLVSYVYPALGYVGVLLMALLCINWIRDHATISAESRRRARIRDLVRLKLDPAQHFTAKDEKELAKRVSKSNIADADLIETVHEKVTEELVADDDIEFTEEDAAVVMEELSTSEEGTVAEVKGAKGDK</sequence>
<dbReference type="PATRIC" id="fig|1348662.3.peg.787"/>
<feature type="transmembrane region" description="Helical" evidence="1">
    <location>
        <begin position="301"/>
        <end position="320"/>
    </location>
</feature>
<keyword evidence="1" id="KW-0812">Transmembrane</keyword>
<evidence type="ECO:0000256" key="1">
    <source>
        <dbReference type="SAM" id="Phobius"/>
    </source>
</evidence>
<feature type="transmembrane region" description="Helical" evidence="1">
    <location>
        <begin position="326"/>
        <end position="347"/>
    </location>
</feature>
<feature type="transmembrane region" description="Helical" evidence="1">
    <location>
        <begin position="266"/>
        <end position="289"/>
    </location>
</feature>
<dbReference type="HOGENOM" id="CLU_043930_1_0_11"/>
<dbReference type="AlphaFoldDB" id="U3GTZ1"/>
<name>U3GTZ1_9CORY</name>
<feature type="transmembrane region" description="Helical" evidence="1">
    <location>
        <begin position="114"/>
        <end position="132"/>
    </location>
</feature>
<dbReference type="Proteomes" id="UP000016943">
    <property type="component" value="Chromosome"/>
</dbReference>